<dbReference type="AlphaFoldDB" id="A0A4D6N8D0"/>
<evidence type="ECO:0000313" key="4">
    <source>
        <dbReference type="Proteomes" id="UP000501690"/>
    </source>
</evidence>
<dbReference type="Gene3D" id="3.10.20.90">
    <property type="entry name" value="Phosphatidylinositol 3-kinase Catalytic Subunit, Chain A, domain 1"/>
    <property type="match status" value="2"/>
</dbReference>
<dbReference type="InterPro" id="IPR029071">
    <property type="entry name" value="Ubiquitin-like_domsf"/>
</dbReference>
<dbReference type="SUPFAM" id="SSF54236">
    <property type="entry name" value="Ubiquitin-like"/>
    <property type="match status" value="2"/>
</dbReference>
<proteinExistence type="predicted"/>
<dbReference type="GO" id="GO:0043161">
    <property type="term" value="P:proteasome-mediated ubiquitin-dependent protein catabolic process"/>
    <property type="evidence" value="ECO:0007669"/>
    <property type="project" value="TreeGrafter"/>
</dbReference>
<dbReference type="GO" id="GO:0070628">
    <property type="term" value="F:proteasome binding"/>
    <property type="evidence" value="ECO:0007669"/>
    <property type="project" value="TreeGrafter"/>
</dbReference>
<dbReference type="GO" id="GO:0043130">
    <property type="term" value="F:ubiquitin binding"/>
    <property type="evidence" value="ECO:0007669"/>
    <property type="project" value="TreeGrafter"/>
</dbReference>
<evidence type="ECO:0000313" key="3">
    <source>
        <dbReference type="EMBL" id="QCE08385.1"/>
    </source>
</evidence>
<dbReference type="CDD" id="cd17039">
    <property type="entry name" value="Ubl_ubiquitin_like"/>
    <property type="match status" value="1"/>
</dbReference>
<accession>A0A4D6N8D0</accession>
<dbReference type="Pfam" id="PF00240">
    <property type="entry name" value="ubiquitin"/>
    <property type="match status" value="2"/>
</dbReference>
<dbReference type="GO" id="GO:0031593">
    <property type="term" value="F:polyubiquitin modification-dependent protein binding"/>
    <property type="evidence" value="ECO:0007669"/>
    <property type="project" value="TreeGrafter"/>
</dbReference>
<dbReference type="EMBL" id="CP039353">
    <property type="protein sequence ID" value="QCE08385.1"/>
    <property type="molecule type" value="Genomic_DNA"/>
</dbReference>
<keyword evidence="1" id="KW-0812">Transmembrane</keyword>
<organism evidence="3 4">
    <name type="scientific">Vigna unguiculata</name>
    <name type="common">Cowpea</name>
    <dbReference type="NCBI Taxonomy" id="3917"/>
    <lineage>
        <taxon>Eukaryota</taxon>
        <taxon>Viridiplantae</taxon>
        <taxon>Streptophyta</taxon>
        <taxon>Embryophyta</taxon>
        <taxon>Tracheophyta</taxon>
        <taxon>Spermatophyta</taxon>
        <taxon>Magnoliopsida</taxon>
        <taxon>eudicotyledons</taxon>
        <taxon>Gunneridae</taxon>
        <taxon>Pentapetalae</taxon>
        <taxon>rosids</taxon>
        <taxon>fabids</taxon>
        <taxon>Fabales</taxon>
        <taxon>Fabaceae</taxon>
        <taxon>Papilionoideae</taxon>
        <taxon>50 kb inversion clade</taxon>
        <taxon>NPAAA clade</taxon>
        <taxon>indigoferoid/millettioid clade</taxon>
        <taxon>Phaseoleae</taxon>
        <taxon>Vigna</taxon>
    </lineage>
</organism>
<feature type="domain" description="Ubiquitin-like" evidence="2">
    <location>
        <begin position="153"/>
        <end position="234"/>
    </location>
</feature>
<evidence type="ECO:0000259" key="2">
    <source>
        <dbReference type="PROSITE" id="PS50053"/>
    </source>
</evidence>
<dbReference type="Proteomes" id="UP000501690">
    <property type="component" value="Linkage Group LG9"/>
</dbReference>
<keyword evidence="4" id="KW-1185">Reference proteome</keyword>
<protein>
    <recommendedName>
        <fullName evidence="2">Ubiquitin-like domain-containing protein</fullName>
    </recommendedName>
</protein>
<keyword evidence="1" id="KW-0472">Membrane</keyword>
<dbReference type="PROSITE" id="PS50053">
    <property type="entry name" value="UBIQUITIN_2"/>
    <property type="match status" value="2"/>
</dbReference>
<sequence>MCEMDVTFVLEDERTFCIEVSVFDSVLEIKQKVQKYKAIPTSSQTLIFNGQILQNDDVIFHTHISQQSRLKLLVDPEYFANRSVTLPLQCIAEKPASNRGEPEEVVLTISPAPSGTTLPPLCFEDDSASALPPWNPEFKPAPPPLLPTPPATVRLTVKIDEYRARPFILEMDLDDTVLQLKEKIYRMKKTRNLNLNEMSVQIKSGEELRDQLSLRDCGVLNMSVVYVHRKSAEGEAPLKFTIPVVTADCVGSLAAKIVKIAVVPKDGTQKVVIEVNLFNRVEGLRYELEKSHKHVLPENNRYFFTNKKNGHVIVGNFRAFDNMRDIRDICDMLYGGTCFCILLIYSIYRAKYNKYQV</sequence>
<name>A0A4D6N8D0_VIGUN</name>
<evidence type="ECO:0000256" key="1">
    <source>
        <dbReference type="SAM" id="Phobius"/>
    </source>
</evidence>
<feature type="domain" description="Ubiquitin-like" evidence="2">
    <location>
        <begin position="4"/>
        <end position="74"/>
    </location>
</feature>
<reference evidence="3 4" key="1">
    <citation type="submission" date="2019-04" db="EMBL/GenBank/DDBJ databases">
        <title>An improved genome assembly and genetic linkage map for asparagus bean, Vigna unguiculata ssp. sesquipedialis.</title>
        <authorList>
            <person name="Xia Q."/>
            <person name="Zhang R."/>
            <person name="Dong Y."/>
        </authorList>
    </citation>
    <scope>NUCLEOTIDE SEQUENCE [LARGE SCALE GENOMIC DNA]</scope>
    <source>
        <tissue evidence="3">Leaf</tissue>
    </source>
</reference>
<dbReference type="SMART" id="SM00213">
    <property type="entry name" value="UBQ"/>
    <property type="match status" value="2"/>
</dbReference>
<dbReference type="PANTHER" id="PTHR10621:SF38">
    <property type="entry name" value="UBIQUITIN DOMAIN-CONTAINING PROTEIN 7SL RNA1-RELATED"/>
    <property type="match status" value="1"/>
</dbReference>
<keyword evidence="1" id="KW-1133">Transmembrane helix</keyword>
<gene>
    <name evidence="3" type="ORF">DEO72_LG9g3414</name>
</gene>
<dbReference type="PANTHER" id="PTHR10621">
    <property type="entry name" value="UV EXCISION REPAIR PROTEIN RAD23"/>
    <property type="match status" value="1"/>
</dbReference>
<dbReference type="GO" id="GO:0005829">
    <property type="term" value="C:cytosol"/>
    <property type="evidence" value="ECO:0007669"/>
    <property type="project" value="TreeGrafter"/>
</dbReference>
<dbReference type="InterPro" id="IPR000626">
    <property type="entry name" value="Ubiquitin-like_dom"/>
</dbReference>
<feature type="transmembrane region" description="Helical" evidence="1">
    <location>
        <begin position="332"/>
        <end position="348"/>
    </location>
</feature>
<dbReference type="GO" id="GO:0005654">
    <property type="term" value="C:nucleoplasm"/>
    <property type="evidence" value="ECO:0007669"/>
    <property type="project" value="TreeGrafter"/>
</dbReference>